<dbReference type="Pfam" id="PF13516">
    <property type="entry name" value="LRR_6"/>
    <property type="match status" value="1"/>
</dbReference>
<dbReference type="FunFam" id="3.80.10.10:FF:000041">
    <property type="entry name" value="LRR receptor-like serine/threonine-protein kinase ERECTA"/>
    <property type="match status" value="1"/>
</dbReference>
<dbReference type="EMBL" id="JAKUCV010006299">
    <property type="protein sequence ID" value="KAJ4827938.1"/>
    <property type="molecule type" value="Genomic_DNA"/>
</dbReference>
<evidence type="ECO:0000256" key="1">
    <source>
        <dbReference type="ARBA" id="ARBA00004251"/>
    </source>
</evidence>
<keyword evidence="27" id="KW-1185">Reference proteome</keyword>
<keyword evidence="17" id="KW-0446">Lipid-binding</keyword>
<dbReference type="GO" id="GO:0009416">
    <property type="term" value="P:response to light stimulus"/>
    <property type="evidence" value="ECO:0007669"/>
    <property type="project" value="UniProtKB-ARBA"/>
</dbReference>
<keyword evidence="5" id="KW-1003">Cell membrane</keyword>
<protein>
    <recommendedName>
        <fullName evidence="4">non-specific serine/threonine protein kinase</fullName>
        <ecNumber evidence="4">2.7.11.1</ecNumber>
    </recommendedName>
</protein>
<feature type="binding site" evidence="23">
    <location>
        <position position="962"/>
    </location>
    <ligand>
        <name>ATP</name>
        <dbReference type="ChEBI" id="CHEBI:30616"/>
    </ligand>
</feature>
<keyword evidence="10 24" id="KW-0812">Transmembrane</keyword>
<keyword evidence="12" id="KW-0677">Repeat</keyword>
<evidence type="ECO:0000256" key="11">
    <source>
        <dbReference type="ARBA" id="ARBA00022729"/>
    </source>
</evidence>
<feature type="transmembrane region" description="Helical" evidence="24">
    <location>
        <begin position="848"/>
        <end position="871"/>
    </location>
</feature>
<dbReference type="InterPro" id="IPR013210">
    <property type="entry name" value="LRR_N_plant-typ"/>
</dbReference>
<comment type="similarity">
    <text evidence="2">Belongs to the protein kinase superfamily. Ser/Thr protein kinase family.</text>
</comment>
<comment type="subcellular location">
    <subcellularLocation>
        <location evidence="1">Cell membrane</location>
        <topology evidence="1">Single-pass type I membrane protein</topology>
    </subcellularLocation>
</comment>
<dbReference type="PROSITE" id="PS50011">
    <property type="entry name" value="PROTEIN_KINASE_DOM"/>
    <property type="match status" value="1"/>
</dbReference>
<dbReference type="PANTHER" id="PTHR48053">
    <property type="entry name" value="LEUCINE RICH REPEAT FAMILY PROTEIN, EXPRESSED"/>
    <property type="match status" value="1"/>
</dbReference>
<comment type="caution">
    <text evidence="26">The sequence shown here is derived from an EMBL/GenBank/DDBJ whole genome shotgun (WGS) entry which is preliminary data.</text>
</comment>
<dbReference type="AlphaFoldDB" id="A0A9Q0J4D3"/>
<evidence type="ECO:0000256" key="24">
    <source>
        <dbReference type="SAM" id="Phobius"/>
    </source>
</evidence>
<feature type="domain" description="Protein kinase" evidence="25">
    <location>
        <begin position="933"/>
        <end position="1219"/>
    </location>
</feature>
<evidence type="ECO:0000256" key="3">
    <source>
        <dbReference type="ARBA" id="ARBA00009592"/>
    </source>
</evidence>
<dbReference type="SUPFAM" id="SSF52058">
    <property type="entry name" value="L domain-like"/>
    <property type="match status" value="3"/>
</dbReference>
<comment type="catalytic activity">
    <reaction evidence="22">
        <text>L-seryl-[protein] + ATP = O-phospho-L-seryl-[protein] + ADP + H(+)</text>
        <dbReference type="Rhea" id="RHEA:17989"/>
        <dbReference type="Rhea" id="RHEA-COMP:9863"/>
        <dbReference type="Rhea" id="RHEA-COMP:11604"/>
        <dbReference type="ChEBI" id="CHEBI:15378"/>
        <dbReference type="ChEBI" id="CHEBI:29999"/>
        <dbReference type="ChEBI" id="CHEBI:30616"/>
        <dbReference type="ChEBI" id="CHEBI:83421"/>
        <dbReference type="ChEBI" id="CHEBI:456216"/>
        <dbReference type="EC" id="2.7.11.1"/>
    </reaction>
</comment>
<comment type="catalytic activity">
    <reaction evidence="21">
        <text>L-threonyl-[protein] + ATP = O-phospho-L-threonyl-[protein] + ADP + H(+)</text>
        <dbReference type="Rhea" id="RHEA:46608"/>
        <dbReference type="Rhea" id="RHEA-COMP:11060"/>
        <dbReference type="Rhea" id="RHEA-COMP:11605"/>
        <dbReference type="ChEBI" id="CHEBI:15378"/>
        <dbReference type="ChEBI" id="CHEBI:30013"/>
        <dbReference type="ChEBI" id="CHEBI:30616"/>
        <dbReference type="ChEBI" id="CHEBI:61977"/>
        <dbReference type="ChEBI" id="CHEBI:456216"/>
        <dbReference type="EC" id="2.7.11.1"/>
    </reaction>
</comment>
<dbReference type="InterPro" id="IPR051716">
    <property type="entry name" value="Plant_RL_S/T_kinase"/>
</dbReference>
<dbReference type="Gene3D" id="3.30.1490.310">
    <property type="match status" value="1"/>
</dbReference>
<dbReference type="FunFam" id="1.10.510.10:FF:000291">
    <property type="entry name" value="Brassinosteroid LRR receptor kinase"/>
    <property type="match status" value="1"/>
</dbReference>
<evidence type="ECO:0000256" key="5">
    <source>
        <dbReference type="ARBA" id="ARBA00022475"/>
    </source>
</evidence>
<dbReference type="InterPro" id="IPR045381">
    <property type="entry name" value="BRI1_island_dom"/>
</dbReference>
<keyword evidence="16 24" id="KW-1133">Transmembrane helix</keyword>
<dbReference type="Gene3D" id="3.80.10.10">
    <property type="entry name" value="Ribonuclease Inhibitor"/>
    <property type="match status" value="2"/>
</dbReference>
<comment type="similarity">
    <text evidence="3">Belongs to the RLP family.</text>
</comment>
<keyword evidence="8" id="KW-0754">Steroid-binding</keyword>
<evidence type="ECO:0000256" key="6">
    <source>
        <dbReference type="ARBA" id="ARBA00022527"/>
    </source>
</evidence>
<keyword evidence="13 23" id="KW-0547">Nucleotide-binding</keyword>
<dbReference type="FunFam" id="3.80.10.10:FF:000111">
    <property type="entry name" value="LRR receptor-like serine/threonine-protein kinase ERECTA"/>
    <property type="match status" value="1"/>
</dbReference>
<dbReference type="Pfam" id="PF00069">
    <property type="entry name" value="Pkinase"/>
    <property type="match status" value="1"/>
</dbReference>
<evidence type="ECO:0000313" key="26">
    <source>
        <dbReference type="EMBL" id="KAJ4827938.1"/>
    </source>
</evidence>
<evidence type="ECO:0000256" key="16">
    <source>
        <dbReference type="ARBA" id="ARBA00022989"/>
    </source>
</evidence>
<dbReference type="FunFam" id="3.30.200.20:FF:000150">
    <property type="entry name" value="serine/threonine-protein kinase BRI1-like 2"/>
    <property type="match status" value="1"/>
</dbReference>
<dbReference type="GO" id="GO:0009742">
    <property type="term" value="P:brassinosteroid mediated signaling pathway"/>
    <property type="evidence" value="ECO:0007669"/>
    <property type="project" value="UniProtKB-ARBA"/>
</dbReference>
<dbReference type="EC" id="2.7.11.1" evidence="4"/>
<evidence type="ECO:0000259" key="25">
    <source>
        <dbReference type="PROSITE" id="PS50011"/>
    </source>
</evidence>
<dbReference type="InterPro" id="IPR008271">
    <property type="entry name" value="Ser/Thr_kinase_AS"/>
</dbReference>
<evidence type="ECO:0000256" key="17">
    <source>
        <dbReference type="ARBA" id="ARBA00023121"/>
    </source>
</evidence>
<evidence type="ECO:0000313" key="27">
    <source>
        <dbReference type="Proteomes" id="UP001141552"/>
    </source>
</evidence>
<keyword evidence="14 26" id="KW-0418">Kinase</keyword>
<dbReference type="PANTHER" id="PTHR48053:SF31">
    <property type="entry name" value="SERINE_THREONINE-PROTEIN KINASE BRI1-LIKE 1"/>
    <property type="match status" value="1"/>
</dbReference>
<accession>A0A9Q0J4D3</accession>
<evidence type="ECO:0000256" key="8">
    <source>
        <dbReference type="ARBA" id="ARBA00022665"/>
    </source>
</evidence>
<evidence type="ECO:0000256" key="22">
    <source>
        <dbReference type="ARBA" id="ARBA00048679"/>
    </source>
</evidence>
<evidence type="ECO:0000256" key="12">
    <source>
        <dbReference type="ARBA" id="ARBA00022737"/>
    </source>
</evidence>
<evidence type="ECO:0000256" key="10">
    <source>
        <dbReference type="ARBA" id="ARBA00022692"/>
    </source>
</evidence>
<dbReference type="Pfam" id="PF00560">
    <property type="entry name" value="LRR_1"/>
    <property type="match status" value="11"/>
</dbReference>
<evidence type="ECO:0000256" key="18">
    <source>
        <dbReference type="ARBA" id="ARBA00023136"/>
    </source>
</evidence>
<dbReference type="GO" id="GO:0005524">
    <property type="term" value="F:ATP binding"/>
    <property type="evidence" value="ECO:0007669"/>
    <property type="project" value="UniProtKB-UniRule"/>
</dbReference>
<gene>
    <name evidence="26" type="primary">BRL3</name>
    <name evidence="26" type="ORF">Tsubulata_032742</name>
</gene>
<dbReference type="InterPro" id="IPR032675">
    <property type="entry name" value="LRR_dom_sf"/>
</dbReference>
<keyword evidence="11" id="KW-0732">Signal</keyword>
<dbReference type="InterPro" id="IPR001611">
    <property type="entry name" value="Leu-rich_rpt"/>
</dbReference>
<dbReference type="Pfam" id="PF20141">
    <property type="entry name" value="Island"/>
    <property type="match status" value="1"/>
</dbReference>
<evidence type="ECO:0000256" key="13">
    <source>
        <dbReference type="ARBA" id="ARBA00022741"/>
    </source>
</evidence>
<keyword evidence="6" id="KW-0723">Serine/threonine-protein kinase</keyword>
<keyword evidence="15 23" id="KW-0067">ATP-binding</keyword>
<keyword evidence="18 24" id="KW-0472">Membrane</keyword>
<evidence type="ECO:0000256" key="4">
    <source>
        <dbReference type="ARBA" id="ARBA00012513"/>
    </source>
</evidence>
<dbReference type="GO" id="GO:0005496">
    <property type="term" value="F:steroid binding"/>
    <property type="evidence" value="ECO:0007669"/>
    <property type="project" value="UniProtKB-KW"/>
</dbReference>
<dbReference type="Gene3D" id="3.30.200.20">
    <property type="entry name" value="Phosphorylase Kinase, domain 1"/>
    <property type="match status" value="1"/>
</dbReference>
<reference evidence="26" key="2">
    <citation type="journal article" date="2023" name="Plants (Basel)">
        <title>Annotation of the Turnera subulata (Passifloraceae) Draft Genome Reveals the S-Locus Evolved after the Divergence of Turneroideae from Passifloroideae in a Stepwise Manner.</title>
        <authorList>
            <person name="Henning P.M."/>
            <person name="Roalson E.H."/>
            <person name="Mir W."/>
            <person name="McCubbin A.G."/>
            <person name="Shore J.S."/>
        </authorList>
    </citation>
    <scope>NUCLEOTIDE SEQUENCE</scope>
    <source>
        <strain evidence="26">F60SS</strain>
    </source>
</reference>
<sequence>MRREWRVLFSQDDQGHTTCNNKSHGSTNKTRLSGYAVWLLVLLLVLQPSQARELASQTSSNNEVASLLAFKKNSVVSDPNNVLTNWTTANSPCSWSGVSCSLDGHVTSLDLSNGGLTGSLHLPGLTALSYLRNLNLRGNSFSAGDLSASSACALQTLDLSANNFSDPLPGTSFFSSCNRLALVNLSHNAIPGGSLRFGPSLLTLDLSHNAIADSALLTYSLSSCQNLNFLNFSDNKLAGRLSASPSSCKNLSVLDLSYNVFSGEIPPTFVADSPPSLKYLDLSHNNFSGTFSSLDLGSCSNLTLLTFSQNRLSGNGFPASLQNCALLETFNVSHNELQLKIPGALLGGLKSLRQLSLAHNQFFGDIPPELGRACGTLEELDLSANKLTGGLPQTFLSCSSTLQSLNLGNNFLSGDFLTTVVSNLQGLKYLYVPFNNLTGPVPLSLQNCTLIQVIDLSSNGFTGNVPSQLCSSSNPSPLQKLLLANNYLSGQVPSELGSCNNLKSLDLSFNNLDGPIPPSIWRLPYLTDLVMWANNLTGEIPEGICVNGGKYLESLILNNNLLSGSIPQSIGQCSSMIWVSLSSNQLTGEIPASIGNLANLAVLQMGNNSLSGQIPPEIGKCRSLIWLDLNSNDLTGPIPSELADQAGLIVPGIVSGKQFAFVRNEGGTSCRGAGGLVEFQGIRPERLESFPMIHSCPTTRIYTGMTVYTFVSNGSMIFLDLAYNSLSGSIPDNFGSMTYLQVLNLGHNNLTGTIPFSFGGLKSLGVLDLSHNNFQGYIPPSLGTLSFLSDLDVSNNNLTGTIPSGGQLTTFPASRYENNSGLCGVPLPPCGSSSRSQNLYPRVKKQSVAAGMVIGISFFVLCILGLTLALYRVKKYQKKEEQREKYIESLPTSGSSSWKFSGVPEPLSINIATFEKPLRKLTFAHLLEATNGFSADSLIGTGGFGEVYKAQLKDGCVVAIKKLIHVTGQGDREFMAEMETIGKIKHRNLVPLLGYCKIGEERLLVYEYMKWGSLESVLHDRSKGGCSRLDWAARKKIAIGSARGLAFLHHSCIPHIIHRDMKSSNVLLDENLEARVSDFGMARLVNALDTHLSVSTLAGTPGYVPPEYYQSFRCTSKGDVYSYGVILLELLSGKKPIDPSEFGDDNNLVGWAKQLHREKRIYEILDPELKTHKSGEAELYQYLRIAFECLDDRPFKRPTMIQVMAMFKELQVDSENDFLDGLSLKDEVIDEFREKESNS</sequence>
<keyword evidence="20" id="KW-0325">Glycoprotein</keyword>
<keyword evidence="7" id="KW-0433">Leucine-rich repeat</keyword>
<dbReference type="GO" id="GO:0005886">
    <property type="term" value="C:plasma membrane"/>
    <property type="evidence" value="ECO:0007669"/>
    <property type="project" value="UniProtKB-SubCell"/>
</dbReference>
<dbReference type="PROSITE" id="PS00108">
    <property type="entry name" value="PROTEIN_KINASE_ST"/>
    <property type="match status" value="1"/>
</dbReference>
<evidence type="ECO:0000256" key="23">
    <source>
        <dbReference type="PROSITE-ProRule" id="PRU10141"/>
    </source>
</evidence>
<evidence type="ECO:0000256" key="19">
    <source>
        <dbReference type="ARBA" id="ARBA00023170"/>
    </source>
</evidence>
<dbReference type="GO" id="GO:0009791">
    <property type="term" value="P:post-embryonic development"/>
    <property type="evidence" value="ECO:0007669"/>
    <property type="project" value="UniProtKB-ARBA"/>
</dbReference>
<dbReference type="FunFam" id="3.80.10.10:FF:000233">
    <property type="entry name" value="Leucine-rich repeat receptor-like protein kinase TDR"/>
    <property type="match status" value="1"/>
</dbReference>
<dbReference type="SMART" id="SM00220">
    <property type="entry name" value="S_TKc"/>
    <property type="match status" value="1"/>
</dbReference>
<dbReference type="Proteomes" id="UP001141552">
    <property type="component" value="Unassembled WGS sequence"/>
</dbReference>
<dbReference type="Gene3D" id="1.10.510.10">
    <property type="entry name" value="Transferase(Phosphotransferase) domain 1"/>
    <property type="match status" value="1"/>
</dbReference>
<dbReference type="Pfam" id="PF08263">
    <property type="entry name" value="LRRNT_2"/>
    <property type="match status" value="1"/>
</dbReference>
<dbReference type="SUPFAM" id="SSF56112">
    <property type="entry name" value="Protein kinase-like (PK-like)"/>
    <property type="match status" value="1"/>
</dbReference>
<keyword evidence="19 26" id="KW-0675">Receptor</keyword>
<evidence type="ECO:0000256" key="9">
    <source>
        <dbReference type="ARBA" id="ARBA00022679"/>
    </source>
</evidence>
<dbReference type="InterPro" id="IPR003591">
    <property type="entry name" value="Leu-rich_rpt_typical-subtyp"/>
</dbReference>
<proteinExistence type="inferred from homology"/>
<evidence type="ECO:0000256" key="7">
    <source>
        <dbReference type="ARBA" id="ARBA00022614"/>
    </source>
</evidence>
<dbReference type="SMART" id="SM00369">
    <property type="entry name" value="LRR_TYP"/>
    <property type="match status" value="6"/>
</dbReference>
<evidence type="ECO:0000256" key="2">
    <source>
        <dbReference type="ARBA" id="ARBA00008684"/>
    </source>
</evidence>
<dbReference type="GO" id="GO:0009729">
    <property type="term" value="P:detection of brassinosteroid stimulus"/>
    <property type="evidence" value="ECO:0007669"/>
    <property type="project" value="UniProtKB-ARBA"/>
</dbReference>
<reference evidence="26" key="1">
    <citation type="submission" date="2022-02" db="EMBL/GenBank/DDBJ databases">
        <authorList>
            <person name="Henning P.M."/>
            <person name="McCubbin A.G."/>
            <person name="Shore J.S."/>
        </authorList>
    </citation>
    <scope>NUCLEOTIDE SEQUENCE</scope>
    <source>
        <strain evidence="26">F60SS</strain>
        <tissue evidence="26">Leaves</tissue>
    </source>
</reference>
<dbReference type="PROSITE" id="PS00107">
    <property type="entry name" value="PROTEIN_KINASE_ATP"/>
    <property type="match status" value="1"/>
</dbReference>
<dbReference type="InterPro" id="IPR011009">
    <property type="entry name" value="Kinase-like_dom_sf"/>
</dbReference>
<dbReference type="InterPro" id="IPR017441">
    <property type="entry name" value="Protein_kinase_ATP_BS"/>
</dbReference>
<dbReference type="GO" id="GO:0004674">
    <property type="term" value="F:protein serine/threonine kinase activity"/>
    <property type="evidence" value="ECO:0007669"/>
    <property type="project" value="UniProtKB-KW"/>
</dbReference>
<dbReference type="InterPro" id="IPR000719">
    <property type="entry name" value="Prot_kinase_dom"/>
</dbReference>
<dbReference type="FunFam" id="3.30.1490.310:FF:000001">
    <property type="entry name" value="Serine/threonine-protein kinase BRI1-like 1"/>
    <property type="match status" value="1"/>
</dbReference>
<evidence type="ECO:0000256" key="15">
    <source>
        <dbReference type="ARBA" id="ARBA00022840"/>
    </source>
</evidence>
<evidence type="ECO:0000256" key="14">
    <source>
        <dbReference type="ARBA" id="ARBA00022777"/>
    </source>
</evidence>
<organism evidence="26 27">
    <name type="scientific">Turnera subulata</name>
    <dbReference type="NCBI Taxonomy" id="218843"/>
    <lineage>
        <taxon>Eukaryota</taxon>
        <taxon>Viridiplantae</taxon>
        <taxon>Streptophyta</taxon>
        <taxon>Embryophyta</taxon>
        <taxon>Tracheophyta</taxon>
        <taxon>Spermatophyta</taxon>
        <taxon>Magnoliopsida</taxon>
        <taxon>eudicotyledons</taxon>
        <taxon>Gunneridae</taxon>
        <taxon>Pentapetalae</taxon>
        <taxon>rosids</taxon>
        <taxon>fabids</taxon>
        <taxon>Malpighiales</taxon>
        <taxon>Passifloraceae</taxon>
        <taxon>Turnera</taxon>
    </lineage>
</organism>
<dbReference type="Pfam" id="PF13855">
    <property type="entry name" value="LRR_8"/>
    <property type="match status" value="1"/>
</dbReference>
<evidence type="ECO:0000256" key="20">
    <source>
        <dbReference type="ARBA" id="ARBA00023180"/>
    </source>
</evidence>
<dbReference type="OrthoDB" id="1055097at2759"/>
<evidence type="ECO:0000256" key="21">
    <source>
        <dbReference type="ARBA" id="ARBA00047899"/>
    </source>
</evidence>
<name>A0A9Q0J4D3_9ROSI</name>
<keyword evidence="9" id="KW-0808">Transferase</keyword>